<feature type="compositionally biased region" description="Basic and acidic residues" evidence="1">
    <location>
        <begin position="116"/>
        <end position="128"/>
    </location>
</feature>
<dbReference type="AlphaFoldDB" id="A0A9D4AY41"/>
<gene>
    <name evidence="2" type="ORF">KIL84_001741</name>
</gene>
<evidence type="ECO:0000313" key="2">
    <source>
        <dbReference type="EMBL" id="KAH1180807.1"/>
    </source>
</evidence>
<organism evidence="2 3">
    <name type="scientific">Mauremys mutica</name>
    <name type="common">yellowpond turtle</name>
    <dbReference type="NCBI Taxonomy" id="74926"/>
    <lineage>
        <taxon>Eukaryota</taxon>
        <taxon>Metazoa</taxon>
        <taxon>Chordata</taxon>
        <taxon>Craniata</taxon>
        <taxon>Vertebrata</taxon>
        <taxon>Euteleostomi</taxon>
        <taxon>Archelosauria</taxon>
        <taxon>Testudinata</taxon>
        <taxon>Testudines</taxon>
        <taxon>Cryptodira</taxon>
        <taxon>Durocryptodira</taxon>
        <taxon>Testudinoidea</taxon>
        <taxon>Geoemydidae</taxon>
        <taxon>Geoemydinae</taxon>
        <taxon>Mauremys</taxon>
    </lineage>
</organism>
<evidence type="ECO:0000256" key="1">
    <source>
        <dbReference type="SAM" id="MobiDB-lite"/>
    </source>
</evidence>
<dbReference type="Proteomes" id="UP000827986">
    <property type="component" value="Unassembled WGS sequence"/>
</dbReference>
<comment type="caution">
    <text evidence="2">The sequence shown here is derived from an EMBL/GenBank/DDBJ whole genome shotgun (WGS) entry which is preliminary data.</text>
</comment>
<protein>
    <submittedName>
        <fullName evidence="2">Uncharacterized protein</fullName>
    </submittedName>
</protein>
<name>A0A9D4AY41_9SAUR</name>
<keyword evidence="3" id="KW-1185">Reference proteome</keyword>
<proteinExistence type="predicted"/>
<feature type="region of interest" description="Disordered" evidence="1">
    <location>
        <begin position="56"/>
        <end position="128"/>
    </location>
</feature>
<reference evidence="2" key="1">
    <citation type="submission" date="2021-09" db="EMBL/GenBank/DDBJ databases">
        <title>The genome of Mauremys mutica provides insights into the evolution of semi-aquatic lifestyle.</title>
        <authorList>
            <person name="Gong S."/>
            <person name="Gao Y."/>
        </authorList>
    </citation>
    <scope>NUCLEOTIDE SEQUENCE</scope>
    <source>
        <strain evidence="2">MM-2020</strain>
        <tissue evidence="2">Muscle</tissue>
    </source>
</reference>
<dbReference type="EMBL" id="JAHDVG010000469">
    <property type="protein sequence ID" value="KAH1180807.1"/>
    <property type="molecule type" value="Genomic_DNA"/>
</dbReference>
<evidence type="ECO:0000313" key="3">
    <source>
        <dbReference type="Proteomes" id="UP000827986"/>
    </source>
</evidence>
<accession>A0A9D4AY41</accession>
<sequence length="137" mass="14665">MGHGLPAGQRLLDLALPRGRDLDPARSQCPLGLTGGVWWVSPADCAQWCRLGSRRTDPRPASGQWHPARARHGQGHPGLLPPHAAAWSWPGQDLNPAGGGPGPSEGGARCRTRRSCRGDSAHPRGAPRDWRLMLGGW</sequence>